<dbReference type="Proteomes" id="UP000799324">
    <property type="component" value="Unassembled WGS sequence"/>
</dbReference>
<feature type="compositionally biased region" description="Basic and acidic residues" evidence="3">
    <location>
        <begin position="26"/>
        <end position="44"/>
    </location>
</feature>
<dbReference type="PANTHER" id="PTHR46551:SF1">
    <property type="entry name" value="SAP DOMAIN-CONTAINING RIBONUCLEOPROTEIN"/>
    <property type="match status" value="1"/>
</dbReference>
<feature type="compositionally biased region" description="Basic and acidic residues" evidence="3">
    <location>
        <begin position="133"/>
        <end position="153"/>
    </location>
</feature>
<dbReference type="PANTHER" id="PTHR46551">
    <property type="entry name" value="SAP DOMAIN-CONTAINING RIBONUCLEOPROTEIN"/>
    <property type="match status" value="1"/>
</dbReference>
<dbReference type="GO" id="GO:0005634">
    <property type="term" value="C:nucleus"/>
    <property type="evidence" value="ECO:0007669"/>
    <property type="project" value="TreeGrafter"/>
</dbReference>
<feature type="region of interest" description="Disordered" evidence="3">
    <location>
        <begin position="178"/>
        <end position="299"/>
    </location>
</feature>
<feature type="domain" description="SAP" evidence="4">
    <location>
        <begin position="4"/>
        <end position="38"/>
    </location>
</feature>
<dbReference type="SMART" id="SM00513">
    <property type="entry name" value="SAP"/>
    <property type="match status" value="1"/>
</dbReference>
<feature type="compositionally biased region" description="Basic and acidic residues" evidence="3">
    <location>
        <begin position="188"/>
        <end position="199"/>
    </location>
</feature>
<evidence type="ECO:0000256" key="2">
    <source>
        <dbReference type="ARBA" id="ARBA00046328"/>
    </source>
</evidence>
<reference evidence="5" key="1">
    <citation type="journal article" date="2020" name="Stud. Mycol.">
        <title>101 Dothideomycetes genomes: a test case for predicting lifestyles and emergence of pathogens.</title>
        <authorList>
            <person name="Haridas S."/>
            <person name="Albert R."/>
            <person name="Binder M."/>
            <person name="Bloem J."/>
            <person name="Labutti K."/>
            <person name="Salamov A."/>
            <person name="Andreopoulos B."/>
            <person name="Baker S."/>
            <person name="Barry K."/>
            <person name="Bills G."/>
            <person name="Bluhm B."/>
            <person name="Cannon C."/>
            <person name="Castanera R."/>
            <person name="Culley D."/>
            <person name="Daum C."/>
            <person name="Ezra D."/>
            <person name="Gonzalez J."/>
            <person name="Henrissat B."/>
            <person name="Kuo A."/>
            <person name="Liang C."/>
            <person name="Lipzen A."/>
            <person name="Lutzoni F."/>
            <person name="Magnuson J."/>
            <person name="Mondo S."/>
            <person name="Nolan M."/>
            <person name="Ohm R."/>
            <person name="Pangilinan J."/>
            <person name="Park H.-J."/>
            <person name="Ramirez L."/>
            <person name="Alfaro M."/>
            <person name="Sun H."/>
            <person name="Tritt A."/>
            <person name="Yoshinaga Y."/>
            <person name="Zwiers L.-H."/>
            <person name="Turgeon B."/>
            <person name="Goodwin S."/>
            <person name="Spatafora J."/>
            <person name="Crous P."/>
            <person name="Grigoriev I."/>
        </authorList>
    </citation>
    <scope>NUCLEOTIDE SEQUENCE</scope>
    <source>
        <strain evidence="5">CBS 122681</strain>
    </source>
</reference>
<comment type="similarity">
    <text evidence="2">Belongs to the SAP domain-containing ribonucleoprotein family.</text>
</comment>
<dbReference type="OrthoDB" id="445357at2759"/>
<dbReference type="GO" id="GO:0016973">
    <property type="term" value="P:poly(A)+ mRNA export from nucleus"/>
    <property type="evidence" value="ECO:0007669"/>
    <property type="project" value="TreeGrafter"/>
</dbReference>
<sequence>MPEYAKMKNAELEGLLKARGLTTGGKKADMVDRLTKDDQQKQDTTRSTNAPASAPAKPAAGDAEDEIDWDDDAEPAATDGTKPAAPADPIPDPAAEAVAKAGGKGAIDNPQAVPNQVADIDPSKTADLSVKCSTEEKEGAAGEAKAEEKKEPTPDYTRGLAPSNINVEIEKRKARAKKFGLNIEEDEGFKKLERAKKFGETGPPRGLDEALPERNRKRGRDANDDGAGGRDKHRGGRFGGRRGRGDRADRGDRGGDRRRDPRDSRGDDRSRTNNGANWMSDADRAKADARKNKWAAPAP</sequence>
<feature type="compositionally biased region" description="Basic and acidic residues" evidence="3">
    <location>
        <begin position="206"/>
        <end position="230"/>
    </location>
</feature>
<keyword evidence="1" id="KW-0597">Phosphoprotein</keyword>
<evidence type="ECO:0000256" key="3">
    <source>
        <dbReference type="SAM" id="MobiDB-lite"/>
    </source>
</evidence>
<feature type="region of interest" description="Disordered" evidence="3">
    <location>
        <begin position="16"/>
        <end position="162"/>
    </location>
</feature>
<keyword evidence="6" id="KW-1185">Reference proteome</keyword>
<dbReference type="AlphaFoldDB" id="A0A6A6SXJ3"/>
<dbReference type="PROSITE" id="PS50800">
    <property type="entry name" value="SAP"/>
    <property type="match status" value="1"/>
</dbReference>
<accession>A0A6A6SXJ3</accession>
<protein>
    <recommendedName>
        <fullName evidence="4">SAP domain-containing protein</fullName>
    </recommendedName>
</protein>
<feature type="compositionally biased region" description="Acidic residues" evidence="3">
    <location>
        <begin position="62"/>
        <end position="74"/>
    </location>
</feature>
<evidence type="ECO:0000313" key="6">
    <source>
        <dbReference type="Proteomes" id="UP000799324"/>
    </source>
</evidence>
<name>A0A6A6SXJ3_9PLEO</name>
<evidence type="ECO:0000313" key="5">
    <source>
        <dbReference type="EMBL" id="KAF2651787.1"/>
    </source>
</evidence>
<dbReference type="Gene3D" id="1.10.720.30">
    <property type="entry name" value="SAP domain"/>
    <property type="match status" value="1"/>
</dbReference>
<evidence type="ECO:0000259" key="4">
    <source>
        <dbReference type="PROSITE" id="PS50800"/>
    </source>
</evidence>
<proteinExistence type="inferred from homology"/>
<feature type="compositionally biased region" description="Basic residues" evidence="3">
    <location>
        <begin position="231"/>
        <end position="242"/>
    </location>
</feature>
<dbReference type="InterPro" id="IPR003034">
    <property type="entry name" value="SAP_dom"/>
</dbReference>
<dbReference type="InterPro" id="IPR036361">
    <property type="entry name" value="SAP_dom_sf"/>
</dbReference>
<dbReference type="SUPFAM" id="SSF68906">
    <property type="entry name" value="SAP domain"/>
    <property type="match status" value="1"/>
</dbReference>
<dbReference type="Pfam" id="PF18592">
    <property type="entry name" value="Tho1_MOS11_C"/>
    <property type="match status" value="1"/>
</dbReference>
<evidence type="ECO:0000256" key="1">
    <source>
        <dbReference type="ARBA" id="ARBA00022553"/>
    </source>
</evidence>
<dbReference type="InterPro" id="IPR040746">
    <property type="entry name" value="THO1_MOS11_C"/>
</dbReference>
<dbReference type="EMBL" id="MU004417">
    <property type="protein sequence ID" value="KAF2651787.1"/>
    <property type="molecule type" value="Genomic_DNA"/>
</dbReference>
<dbReference type="Pfam" id="PF02037">
    <property type="entry name" value="SAP"/>
    <property type="match status" value="1"/>
</dbReference>
<gene>
    <name evidence="5" type="ORF">K491DRAFT_82597</name>
</gene>
<feature type="compositionally biased region" description="Basic and acidic residues" evidence="3">
    <location>
        <begin position="281"/>
        <end position="291"/>
    </location>
</feature>
<feature type="compositionally biased region" description="Low complexity" evidence="3">
    <location>
        <begin position="50"/>
        <end position="61"/>
    </location>
</feature>
<dbReference type="InterPro" id="IPR052240">
    <property type="entry name" value="SAP_domain_ribonucleoprotein"/>
</dbReference>
<feature type="compositionally biased region" description="Basic and acidic residues" evidence="3">
    <location>
        <begin position="243"/>
        <end position="271"/>
    </location>
</feature>
<organism evidence="5 6">
    <name type="scientific">Lophiostoma macrostomum CBS 122681</name>
    <dbReference type="NCBI Taxonomy" id="1314788"/>
    <lineage>
        <taxon>Eukaryota</taxon>
        <taxon>Fungi</taxon>
        <taxon>Dikarya</taxon>
        <taxon>Ascomycota</taxon>
        <taxon>Pezizomycotina</taxon>
        <taxon>Dothideomycetes</taxon>
        <taxon>Pleosporomycetidae</taxon>
        <taxon>Pleosporales</taxon>
        <taxon>Lophiostomataceae</taxon>
        <taxon>Lophiostoma</taxon>
    </lineage>
</organism>